<dbReference type="PROSITE" id="PS00474">
    <property type="entry name" value="RIBOSOMAL_L3"/>
    <property type="match status" value="1"/>
</dbReference>
<dbReference type="PANTHER" id="PTHR11363">
    <property type="entry name" value="60S RIBOSOMAL PROTEIN L3-RELATED"/>
    <property type="match status" value="1"/>
</dbReference>
<name>A0A078A4M1_STYLE</name>
<keyword evidence="3 4" id="KW-0687">Ribonucleoprotein</keyword>
<reference evidence="5 6" key="1">
    <citation type="submission" date="2014-06" db="EMBL/GenBank/DDBJ databases">
        <authorList>
            <person name="Swart Estienne"/>
        </authorList>
    </citation>
    <scope>NUCLEOTIDE SEQUENCE [LARGE SCALE GENOMIC DNA]</scope>
    <source>
        <strain evidence="5 6">130c</strain>
    </source>
</reference>
<accession>A0A078A4M1</accession>
<evidence type="ECO:0000256" key="1">
    <source>
        <dbReference type="ARBA" id="ARBA00006540"/>
    </source>
</evidence>
<dbReference type="GO" id="GO:0003735">
    <property type="term" value="F:structural constituent of ribosome"/>
    <property type="evidence" value="ECO:0007669"/>
    <property type="project" value="InterPro"/>
</dbReference>
<evidence type="ECO:0000256" key="3">
    <source>
        <dbReference type="ARBA" id="ARBA00023274"/>
    </source>
</evidence>
<dbReference type="AlphaFoldDB" id="A0A078A4M1"/>
<dbReference type="PANTHER" id="PTHR11363:SF5">
    <property type="entry name" value="LARGE RIBOSOMAL SUBUNIT PROTEIN UL3"/>
    <property type="match status" value="1"/>
</dbReference>
<dbReference type="GO" id="GO:0006412">
    <property type="term" value="P:translation"/>
    <property type="evidence" value="ECO:0007669"/>
    <property type="project" value="InterPro"/>
</dbReference>
<sequence>MSHRKYECPRSGSLAFLPRRRTRHHRGRIRSFPRDDAKAPIHLTAFVGYKAGMTHVARHHEKREGKKIIKRDIVEPVTIIETPPMKIVGLVGYVETPRGLRALATVWAQHIPEEVKRRFYKNWVNSKKKAFSKYAQRWQEDEKSKKSIKRDLERVKKYCTVVRVLTSTQLSKLNFRQRKAHLIEIQVNGGTVAQKVDWAFGKFESEVSVGEIFNDNEMIDTIGVTRGKGTEGVIKRFGVTRMPRKTHRGLRKVGCIGAWHPAAVKWTVARRGQLGYHHRTEQNKKIYRVGAGANRGVKNNATTEADAIEKNITPLGGFPQYGVVNNDFVMLKGCVVGTRKRPIVLRKSIFPQTTNAALEKMEIKFIDTSSKIGHGKFQTVEEKDKFLGPLASKQKAK</sequence>
<dbReference type="SUPFAM" id="SSF50447">
    <property type="entry name" value="Translation proteins"/>
    <property type="match status" value="1"/>
</dbReference>
<evidence type="ECO:0000256" key="4">
    <source>
        <dbReference type="RuleBase" id="RU003905"/>
    </source>
</evidence>
<organism evidence="5 6">
    <name type="scientific">Stylonychia lemnae</name>
    <name type="common">Ciliate</name>
    <dbReference type="NCBI Taxonomy" id="5949"/>
    <lineage>
        <taxon>Eukaryota</taxon>
        <taxon>Sar</taxon>
        <taxon>Alveolata</taxon>
        <taxon>Ciliophora</taxon>
        <taxon>Intramacronucleata</taxon>
        <taxon>Spirotrichea</taxon>
        <taxon>Stichotrichia</taxon>
        <taxon>Sporadotrichida</taxon>
        <taxon>Oxytrichidae</taxon>
        <taxon>Stylonychinae</taxon>
        <taxon>Stylonychia</taxon>
    </lineage>
</organism>
<dbReference type="InterPro" id="IPR009000">
    <property type="entry name" value="Transl_B-barrel_sf"/>
</dbReference>
<evidence type="ECO:0000313" key="6">
    <source>
        <dbReference type="Proteomes" id="UP000039865"/>
    </source>
</evidence>
<dbReference type="InParanoid" id="A0A078A4M1"/>
<dbReference type="FunFam" id="4.10.960.10:FF:000001">
    <property type="entry name" value="60S ribosomal protein L3"/>
    <property type="match status" value="1"/>
</dbReference>
<comment type="similarity">
    <text evidence="1 4">Belongs to the universal ribosomal protein uL3 family.</text>
</comment>
<evidence type="ECO:0000256" key="2">
    <source>
        <dbReference type="ARBA" id="ARBA00022980"/>
    </source>
</evidence>
<dbReference type="InterPro" id="IPR000597">
    <property type="entry name" value="Ribosomal_uL3"/>
</dbReference>
<evidence type="ECO:0000313" key="5">
    <source>
        <dbReference type="EMBL" id="CDW77203.1"/>
    </source>
</evidence>
<dbReference type="Gene3D" id="3.30.1430.10">
    <property type="match status" value="1"/>
</dbReference>
<dbReference type="FunCoup" id="A0A078A4M1">
    <property type="interactions" value="208"/>
</dbReference>
<dbReference type="FunFam" id="2.40.30.10:FF:000351">
    <property type="entry name" value="Ribosomal protein L3"/>
    <property type="match status" value="1"/>
</dbReference>
<dbReference type="EMBL" id="CCKQ01005936">
    <property type="protein sequence ID" value="CDW77203.1"/>
    <property type="molecule type" value="Genomic_DNA"/>
</dbReference>
<dbReference type="OMA" id="QRTEYNK"/>
<dbReference type="Gene3D" id="2.40.30.10">
    <property type="entry name" value="Translation factors"/>
    <property type="match status" value="1"/>
</dbReference>
<keyword evidence="2 4" id="KW-0689">Ribosomal protein</keyword>
<dbReference type="Proteomes" id="UP000039865">
    <property type="component" value="Unassembled WGS sequence"/>
</dbReference>
<dbReference type="Gene3D" id="4.10.960.10">
    <property type="entry name" value="Ribosomal protein L3, domain 3"/>
    <property type="match status" value="1"/>
</dbReference>
<proteinExistence type="inferred from homology"/>
<dbReference type="InterPro" id="IPR044892">
    <property type="entry name" value="Ribosomal_L3_dom_3_arc_sf"/>
</dbReference>
<protein>
    <submittedName>
        <fullName evidence="5">60s ribosomal protein l3</fullName>
    </submittedName>
</protein>
<dbReference type="InterPro" id="IPR045077">
    <property type="entry name" value="L3_arc_euk"/>
</dbReference>
<dbReference type="GO" id="GO:0022625">
    <property type="term" value="C:cytosolic large ribosomal subunit"/>
    <property type="evidence" value="ECO:0007669"/>
    <property type="project" value="TreeGrafter"/>
</dbReference>
<gene>
    <name evidence="5" type="primary">Contig19549.g20724</name>
    <name evidence="5" type="ORF">STYLEM_6173</name>
</gene>
<dbReference type="FunFam" id="3.30.1430.10:FF:000001">
    <property type="entry name" value="60S ribosomal protein L3"/>
    <property type="match status" value="1"/>
</dbReference>
<dbReference type="GO" id="GO:0003723">
    <property type="term" value="F:RNA binding"/>
    <property type="evidence" value="ECO:0007669"/>
    <property type="project" value="TreeGrafter"/>
</dbReference>
<keyword evidence="6" id="KW-1185">Reference proteome</keyword>
<dbReference type="OrthoDB" id="304385at2759"/>
<dbReference type="Pfam" id="PF00297">
    <property type="entry name" value="Ribosomal_L3"/>
    <property type="match status" value="1"/>
</dbReference>
<dbReference type="InterPro" id="IPR019926">
    <property type="entry name" value="Ribosomal_uL3_CS"/>
</dbReference>